<organism evidence="2 3">
    <name type="scientific">Canibacter oris</name>
    <dbReference type="NCBI Taxonomy" id="1365628"/>
    <lineage>
        <taxon>Bacteria</taxon>
        <taxon>Bacillati</taxon>
        <taxon>Actinomycetota</taxon>
        <taxon>Actinomycetes</taxon>
        <taxon>Micrococcales</taxon>
        <taxon>Microbacteriaceae</taxon>
        <taxon>Canibacter</taxon>
    </lineage>
</organism>
<dbReference type="InterPro" id="IPR057369">
    <property type="entry name" value="VG15"/>
</dbReference>
<comment type="caution">
    <text evidence="2">The sequence shown here is derived from an EMBL/GenBank/DDBJ whole genome shotgun (WGS) entry which is preliminary data.</text>
</comment>
<dbReference type="EMBL" id="JACIFD010000008">
    <property type="protein sequence ID" value="MBB4071617.1"/>
    <property type="molecule type" value="Genomic_DNA"/>
</dbReference>
<evidence type="ECO:0000313" key="2">
    <source>
        <dbReference type="EMBL" id="MBB4071617.1"/>
    </source>
</evidence>
<proteinExistence type="predicted"/>
<reference evidence="2" key="1">
    <citation type="submission" date="2020-08" db="EMBL/GenBank/DDBJ databases">
        <title>Sequencing the genomes of 1000 actinobacteria strains.</title>
        <authorList>
            <person name="Klenk H.-P."/>
        </authorList>
    </citation>
    <scope>NUCLEOTIDE SEQUENCE [LARGE SCALE GENOMIC DNA]</scope>
    <source>
        <strain evidence="2">DSM 27064</strain>
    </source>
</reference>
<protein>
    <recommendedName>
        <fullName evidence="1">Bacterial EndoU nuclease domain-containing protein</fullName>
    </recommendedName>
</protein>
<accession>A0A840DNH0</accession>
<gene>
    <name evidence="2" type="ORF">F5897_000929</name>
</gene>
<dbReference type="RefSeq" id="WP_183304645.1">
    <property type="nucleotide sequence ID" value="NZ_JACIFD010000008.1"/>
</dbReference>
<name>A0A840DNH0_9MICO</name>
<dbReference type="InterPro" id="IPR029501">
    <property type="entry name" value="EndoU_bac"/>
</dbReference>
<dbReference type="Proteomes" id="UP000571183">
    <property type="component" value="Unassembled WGS sequence"/>
</dbReference>
<evidence type="ECO:0000259" key="1">
    <source>
        <dbReference type="Pfam" id="PF14436"/>
    </source>
</evidence>
<keyword evidence="3" id="KW-1185">Reference proteome</keyword>
<dbReference type="Pfam" id="PF25310">
    <property type="entry name" value="VG15"/>
    <property type="match status" value="1"/>
</dbReference>
<sequence length="406" mass="46004">MPTRDDIDELAAARKTILEAAAGQVDTIWDSRPKNMTNAEFVAVLERDIPQLLHDYVDTIATVAADWYEHQRDAEVSAREIEYFRAALADYPHPRAVKDSIRSSCRHLFSKNPQPEVALQELKSNIAKHLIQSERQTITRNVAADKQKPRFALVPVPPMTCAWCTLLASRGWVYRDHDDAFMSTHDGCDCSIVPAWGNIAPRIPGYDPDSYYDMYQTAVRRVKNGTEKEIAAKMRSLYPGAFTDGHKVKTPGAFRDTGISKHDWAKNRRAIAKYAKQLAASRGETAANYLLPPLEPTPLPFPWDENKYFHFNAWKFNHILYGDMKGGGHLHKYNWREGKTAFPEDWTPTDVALAIQSVVEQQKKATPQNLRFLEGSYEGVKIKVILNKSIDSADAEIISAYRITLE</sequence>
<dbReference type="GO" id="GO:0004519">
    <property type="term" value="F:endonuclease activity"/>
    <property type="evidence" value="ECO:0007669"/>
    <property type="project" value="InterPro"/>
</dbReference>
<dbReference type="Pfam" id="PF14436">
    <property type="entry name" value="EndoU_bacteria"/>
    <property type="match status" value="1"/>
</dbReference>
<feature type="domain" description="Bacterial EndoU nuclease" evidence="1">
    <location>
        <begin position="337"/>
        <end position="401"/>
    </location>
</feature>
<evidence type="ECO:0000313" key="3">
    <source>
        <dbReference type="Proteomes" id="UP000571183"/>
    </source>
</evidence>
<dbReference type="AlphaFoldDB" id="A0A840DNH0"/>